<sequence>MTRDALGIREGDQVIFGVEGDRAVVSRTPDLLALTGTVRVPPAKRNVAWDDVIRRISRHARRHA</sequence>
<evidence type="ECO:0000313" key="2">
    <source>
        <dbReference type="Proteomes" id="UP000243140"/>
    </source>
</evidence>
<evidence type="ECO:0008006" key="3">
    <source>
        <dbReference type="Google" id="ProtNLM"/>
    </source>
</evidence>
<organism evidence="1 2">
    <name type="scientific">Mycobacterium malmoense</name>
    <dbReference type="NCBI Taxonomy" id="1780"/>
    <lineage>
        <taxon>Bacteria</taxon>
        <taxon>Bacillati</taxon>
        <taxon>Actinomycetota</taxon>
        <taxon>Actinomycetes</taxon>
        <taxon>Mycobacteriales</taxon>
        <taxon>Mycobacteriaceae</taxon>
        <taxon>Mycobacterium</taxon>
    </lineage>
</organism>
<evidence type="ECO:0000313" key="1">
    <source>
        <dbReference type="EMBL" id="ORA84066.1"/>
    </source>
</evidence>
<comment type="caution">
    <text evidence="1">The sequence shown here is derived from an EMBL/GenBank/DDBJ whole genome shotgun (WGS) entry which is preliminary data.</text>
</comment>
<keyword evidence="2" id="KW-1185">Reference proteome</keyword>
<protein>
    <recommendedName>
        <fullName evidence="3">AbrB family transcriptional regulator</fullName>
    </recommendedName>
</protein>
<reference evidence="1 2" key="1">
    <citation type="submission" date="2017-02" db="EMBL/GenBank/DDBJ databases">
        <title>The new phylogeny of genus Mycobacterium.</title>
        <authorList>
            <person name="Tortoli E."/>
            <person name="Trovato A."/>
            <person name="Cirillo D.M."/>
        </authorList>
    </citation>
    <scope>NUCLEOTIDE SEQUENCE [LARGE SCALE GENOMIC DNA]</scope>
    <source>
        <strain evidence="1 2">IP1130001</strain>
    </source>
</reference>
<gene>
    <name evidence="1" type="ORF">BST29_08650</name>
</gene>
<accession>A0ABX3SWL5</accession>
<dbReference type="Proteomes" id="UP000243140">
    <property type="component" value="Unassembled WGS sequence"/>
</dbReference>
<dbReference type="EMBL" id="MVHV01000006">
    <property type="protein sequence ID" value="ORA84066.1"/>
    <property type="molecule type" value="Genomic_DNA"/>
</dbReference>
<name>A0ABX3SWL5_MYCMA</name>
<proteinExistence type="predicted"/>